<dbReference type="PANTHER" id="PTHR43479">
    <property type="entry name" value="ACREF/ENVCD OPERON REPRESSOR-RELATED"/>
    <property type="match status" value="1"/>
</dbReference>
<evidence type="ECO:0000259" key="3">
    <source>
        <dbReference type="PROSITE" id="PS50977"/>
    </source>
</evidence>
<dbReference type="PANTHER" id="PTHR43479:SF11">
    <property type="entry name" value="ACREF_ENVCD OPERON REPRESSOR-RELATED"/>
    <property type="match status" value="1"/>
</dbReference>
<keyword evidence="1 2" id="KW-0238">DNA-binding</keyword>
<dbReference type="Gene3D" id="1.10.357.10">
    <property type="entry name" value="Tetracycline Repressor, domain 2"/>
    <property type="match status" value="1"/>
</dbReference>
<organism evidence="4 5">
    <name type="scientific">Lentilactobacillus rapi</name>
    <dbReference type="NCBI Taxonomy" id="481723"/>
    <lineage>
        <taxon>Bacteria</taxon>
        <taxon>Bacillati</taxon>
        <taxon>Bacillota</taxon>
        <taxon>Bacilli</taxon>
        <taxon>Lactobacillales</taxon>
        <taxon>Lactobacillaceae</taxon>
        <taxon>Lentilactobacillus</taxon>
    </lineage>
</organism>
<dbReference type="GO" id="GO:0003677">
    <property type="term" value="F:DNA binding"/>
    <property type="evidence" value="ECO:0007669"/>
    <property type="project" value="UniProtKB-UniRule"/>
</dbReference>
<dbReference type="Proteomes" id="UP000321569">
    <property type="component" value="Unassembled WGS sequence"/>
</dbReference>
<evidence type="ECO:0000313" key="5">
    <source>
        <dbReference type="Proteomes" id="UP000321569"/>
    </source>
</evidence>
<comment type="caution">
    <text evidence="4">The sequence shown here is derived from an EMBL/GenBank/DDBJ whole genome shotgun (WGS) entry which is preliminary data.</text>
</comment>
<evidence type="ECO:0000256" key="1">
    <source>
        <dbReference type="ARBA" id="ARBA00023125"/>
    </source>
</evidence>
<proteinExistence type="predicted"/>
<dbReference type="InterPro" id="IPR001647">
    <property type="entry name" value="HTH_TetR"/>
</dbReference>
<dbReference type="EMBL" id="BKAM01000070">
    <property type="protein sequence ID" value="GEP73374.1"/>
    <property type="molecule type" value="Genomic_DNA"/>
</dbReference>
<protein>
    <submittedName>
        <fullName evidence="4">TetR family transcriptional regulator</fullName>
    </submittedName>
</protein>
<feature type="domain" description="HTH tetR-type" evidence="3">
    <location>
        <begin position="9"/>
        <end position="69"/>
    </location>
</feature>
<dbReference type="Pfam" id="PF00440">
    <property type="entry name" value="TetR_N"/>
    <property type="match status" value="1"/>
</dbReference>
<dbReference type="SUPFAM" id="SSF46689">
    <property type="entry name" value="Homeodomain-like"/>
    <property type="match status" value="1"/>
</dbReference>
<name>A0A512PQA1_9LACO</name>
<dbReference type="RefSeq" id="WP_054748766.1">
    <property type="nucleotide sequence ID" value="NZ_BKAM01000070.1"/>
</dbReference>
<dbReference type="PROSITE" id="PS50977">
    <property type="entry name" value="HTH_TETR_2"/>
    <property type="match status" value="1"/>
</dbReference>
<dbReference type="InterPro" id="IPR050624">
    <property type="entry name" value="HTH-type_Tx_Regulator"/>
</dbReference>
<accession>A0A512PQA1</accession>
<dbReference type="OrthoDB" id="9810250at2"/>
<dbReference type="AlphaFoldDB" id="A0A512PQA1"/>
<feature type="DNA-binding region" description="H-T-H motif" evidence="2">
    <location>
        <begin position="32"/>
        <end position="51"/>
    </location>
</feature>
<sequence length="186" mass="22144">MNGKQRIAAQSREWLTTAFFELLKSRPYGEITVKDISEQAQLSRRTFYRSFKDKEDLLDDYGNRMIHDYLARLTDLSKANMDFEQVLTTFFSFWYEQRNEIRLLIKQNLFMVLLAKLSPQATKLYDVFQAPWHIEGTKREISYVMSFSFGGFWNILNMWLIEENPDSPKEVAHTLLIALKKMNYEE</sequence>
<reference evidence="4 5" key="1">
    <citation type="submission" date="2019-07" db="EMBL/GenBank/DDBJ databases">
        <title>Whole genome shotgun sequence of Lactobacillus rapi NBRC 109618.</title>
        <authorList>
            <person name="Hosoyama A."/>
            <person name="Uohara A."/>
            <person name="Ohji S."/>
            <person name="Ichikawa N."/>
        </authorList>
    </citation>
    <scope>NUCLEOTIDE SEQUENCE [LARGE SCALE GENOMIC DNA]</scope>
    <source>
        <strain evidence="4 5">NBRC 109618</strain>
    </source>
</reference>
<evidence type="ECO:0000256" key="2">
    <source>
        <dbReference type="PROSITE-ProRule" id="PRU00335"/>
    </source>
</evidence>
<dbReference type="STRING" id="1423795.FD12_GL000875"/>
<dbReference type="InterPro" id="IPR009057">
    <property type="entry name" value="Homeodomain-like_sf"/>
</dbReference>
<evidence type="ECO:0000313" key="4">
    <source>
        <dbReference type="EMBL" id="GEP73374.1"/>
    </source>
</evidence>
<gene>
    <name evidence="4" type="ORF">LRA02_22420</name>
</gene>